<organism evidence="4 5">
    <name type="scientific">Chrysochromulina tobinii</name>
    <dbReference type="NCBI Taxonomy" id="1460289"/>
    <lineage>
        <taxon>Eukaryota</taxon>
        <taxon>Haptista</taxon>
        <taxon>Haptophyta</taxon>
        <taxon>Prymnesiophyceae</taxon>
        <taxon>Prymnesiales</taxon>
        <taxon>Chrysochromulinaceae</taxon>
        <taxon>Chrysochromulina</taxon>
    </lineage>
</organism>
<dbReference type="GO" id="GO:0034058">
    <property type="term" value="P:endosomal vesicle fusion"/>
    <property type="evidence" value="ECO:0007669"/>
    <property type="project" value="TreeGrafter"/>
</dbReference>
<proteinExistence type="predicted"/>
<dbReference type="EMBL" id="JWZX01000673">
    <property type="protein sequence ID" value="KOO36000.1"/>
    <property type="molecule type" value="Genomic_DNA"/>
</dbReference>
<dbReference type="InterPro" id="IPR045111">
    <property type="entry name" value="Vps41/Vps8"/>
</dbReference>
<protein>
    <submittedName>
        <fullName evidence="4">Vacuolar protein sorting-associated protein 41-like protein</fullName>
    </submittedName>
</protein>
<dbReference type="InterPro" id="IPR000547">
    <property type="entry name" value="Clathrin_H-chain/VPS_repeat"/>
</dbReference>
<dbReference type="PROSITE" id="PS50236">
    <property type="entry name" value="CHCR"/>
    <property type="match status" value="1"/>
</dbReference>
<dbReference type="GO" id="GO:0006623">
    <property type="term" value="P:protein targeting to vacuole"/>
    <property type="evidence" value="ECO:0007669"/>
    <property type="project" value="InterPro"/>
</dbReference>
<dbReference type="GO" id="GO:0009267">
    <property type="term" value="P:cellular response to starvation"/>
    <property type="evidence" value="ECO:0007669"/>
    <property type="project" value="TreeGrafter"/>
</dbReference>
<evidence type="ECO:0000313" key="4">
    <source>
        <dbReference type="EMBL" id="KOO36000.1"/>
    </source>
</evidence>
<evidence type="ECO:0000313" key="5">
    <source>
        <dbReference type="Proteomes" id="UP000037460"/>
    </source>
</evidence>
<dbReference type="GO" id="GO:0030897">
    <property type="term" value="C:HOPS complex"/>
    <property type="evidence" value="ECO:0007669"/>
    <property type="project" value="TreeGrafter"/>
</dbReference>
<gene>
    <name evidence="4" type="ORF">Ctob_015793</name>
</gene>
<comment type="caution">
    <text evidence="4">The sequence shown here is derived from an EMBL/GenBank/DDBJ whole genome shotgun (WGS) entry which is preliminary data.</text>
</comment>
<evidence type="ECO:0000256" key="1">
    <source>
        <dbReference type="ARBA" id="ARBA00022448"/>
    </source>
</evidence>
<feature type="repeat" description="CHCR" evidence="3">
    <location>
        <begin position="278"/>
        <end position="445"/>
    </location>
</feature>
<dbReference type="SMART" id="SM00299">
    <property type="entry name" value="CLH"/>
    <property type="match status" value="1"/>
</dbReference>
<dbReference type="OrthoDB" id="244107at2759"/>
<keyword evidence="5" id="KW-1185">Reference proteome</keyword>
<name>A0A0M0KAZ4_9EUKA</name>
<dbReference type="Pfam" id="PF23556">
    <property type="entry name" value="TPR_Vps41"/>
    <property type="match status" value="2"/>
</dbReference>
<evidence type="ECO:0000256" key="3">
    <source>
        <dbReference type="PROSITE-ProRule" id="PRU01006"/>
    </source>
</evidence>
<dbReference type="GO" id="GO:0016236">
    <property type="term" value="P:macroautophagy"/>
    <property type="evidence" value="ECO:0007669"/>
    <property type="project" value="TreeGrafter"/>
</dbReference>
<keyword evidence="1" id="KW-0813">Transport</keyword>
<evidence type="ECO:0000256" key="2">
    <source>
        <dbReference type="ARBA" id="ARBA00022927"/>
    </source>
</evidence>
<dbReference type="GO" id="GO:0005770">
    <property type="term" value="C:late endosome"/>
    <property type="evidence" value="ECO:0007669"/>
    <property type="project" value="TreeGrafter"/>
</dbReference>
<keyword evidence="2" id="KW-0653">Protein transport</keyword>
<dbReference type="PANTHER" id="PTHR12616">
    <property type="entry name" value="VACUOLAR PROTEIN SORTING VPS41"/>
    <property type="match status" value="1"/>
</dbReference>
<sequence>PSRFGIDGDESLLPETTAYIVSPRDIIVARSRDWDDRVGWLLERGKVEAALSVATRHEAELKAHKVLDIAEVHIGGTLRAGQLERAATLCASYLGRRPELWQRWIRAFGAAGALPQLAPHVPLSNPQLPQETYEQALAAAITPPAAIAAGTGGGAGAGARHGASAVAGMPNDPGAHLLLLLRRWPSSVYRPAVVQRAVLDIARRLPGGLLAQPRLMESMALLHCHAKQHEAALRLLLQLPPHEVDVFHFIELHSVHGYCRDKVSQLASHSWEKTLALLLRYVEAVPPEAVVTQLDAAAAMEQASAASGAPDGAPPSPSGVAEGRLFEYLHALFLYDVHLGAPFHGRQLVLYARHQPTLLLPFLKGSPHYPLEVALDVCRRHQLIEGQVFVLGRLGAHAEALRLMLESSQGDLRAALDFVRQRPQEVELWQALIDHCMHAGREHAREALLELVAAEPLGLGLDTQRLVRGLPEGVRIDKLPQRLTALVQQQAVAQEQLLLGAVKAAEADAVILMKQRHVLMSRGICVTVQAAAAAVGAEAGGM</sequence>
<dbReference type="Proteomes" id="UP000037460">
    <property type="component" value="Unassembled WGS sequence"/>
</dbReference>
<accession>A0A0M0KAZ4</accession>
<reference evidence="5" key="1">
    <citation type="journal article" date="2015" name="PLoS Genet.">
        <title>Genome Sequence and Transcriptome Analyses of Chrysochromulina tobin: Metabolic Tools for Enhanced Algal Fitness in the Prominent Order Prymnesiales (Haptophyceae).</title>
        <authorList>
            <person name="Hovde B.T."/>
            <person name="Deodato C.R."/>
            <person name="Hunsperger H.M."/>
            <person name="Ryken S.A."/>
            <person name="Yost W."/>
            <person name="Jha R.K."/>
            <person name="Patterson J."/>
            <person name="Monnat R.J. Jr."/>
            <person name="Barlow S.B."/>
            <person name="Starkenburg S.R."/>
            <person name="Cattolico R.A."/>
        </authorList>
    </citation>
    <scope>NUCLEOTIDE SEQUENCE</scope>
    <source>
        <strain evidence="5">CCMP291</strain>
    </source>
</reference>
<dbReference type="AlphaFoldDB" id="A0A0M0KAZ4"/>
<dbReference type="PANTHER" id="PTHR12616:SF1">
    <property type="entry name" value="VACUOLAR PROTEIN SORTING-ASSOCIATED PROTEIN 41 HOMOLOG"/>
    <property type="match status" value="1"/>
</dbReference>
<feature type="non-terminal residue" evidence="4">
    <location>
        <position position="1"/>
    </location>
</feature>